<feature type="region of interest" description="Disordered" evidence="2">
    <location>
        <begin position="121"/>
        <end position="140"/>
    </location>
</feature>
<reference evidence="3 4" key="1">
    <citation type="submission" date="2021-06" db="EMBL/GenBank/DDBJ databases">
        <title>Faecalicatena sp. nov. isolated from porcine feces.</title>
        <authorList>
            <person name="Oh B.S."/>
            <person name="Lee J.H."/>
        </authorList>
    </citation>
    <scope>NUCLEOTIDE SEQUENCE [LARGE SCALE GENOMIC DNA]</scope>
    <source>
        <strain evidence="3 4">AGMB00832</strain>
    </source>
</reference>
<keyword evidence="4" id="KW-1185">Reference proteome</keyword>
<evidence type="ECO:0000256" key="1">
    <source>
        <dbReference type="PROSITE-ProRule" id="PRU00339"/>
    </source>
</evidence>
<dbReference type="PROSITE" id="PS51257">
    <property type="entry name" value="PROKAR_LIPOPROTEIN"/>
    <property type="match status" value="1"/>
</dbReference>
<evidence type="ECO:0000256" key="2">
    <source>
        <dbReference type="SAM" id="MobiDB-lite"/>
    </source>
</evidence>
<dbReference type="Pfam" id="PF13174">
    <property type="entry name" value="TPR_6"/>
    <property type="match status" value="1"/>
</dbReference>
<dbReference type="EMBL" id="JABACJ020000003">
    <property type="protein sequence ID" value="MBU3875131.1"/>
    <property type="molecule type" value="Genomic_DNA"/>
</dbReference>
<feature type="repeat" description="TPR" evidence="1">
    <location>
        <begin position="55"/>
        <end position="88"/>
    </location>
</feature>
<comment type="caution">
    <text evidence="3">The sequence shown here is derived from an EMBL/GenBank/DDBJ whole genome shotgun (WGS) entry which is preliminary data.</text>
</comment>
<evidence type="ECO:0000313" key="3">
    <source>
        <dbReference type="EMBL" id="MBU3875131.1"/>
    </source>
</evidence>
<sequence>MKKGVLCILLVACLTAGCQKKVNYIEQGTQQMEEQKYEDAVSSFQQSLEKKEDAQEAYRGLGMAYYEQKDYKAAREAFQNVIANDGEESAVLYNFIGVCSMQLDDMEGALDAFQKGIALAEKADSSESGTQKEGGNKDGAADLSKTIQEMKFNEIVCYEQLHDWQSAKEKAEAYIAKYPDDQAAQKEVEFLKTR</sequence>
<protein>
    <submittedName>
        <fullName evidence="3">Tetratricopeptide repeat protein</fullName>
    </submittedName>
</protein>
<gene>
    <name evidence="3" type="ORF">HGO97_004795</name>
</gene>
<dbReference type="Pfam" id="PF13432">
    <property type="entry name" value="TPR_16"/>
    <property type="match status" value="1"/>
</dbReference>
<evidence type="ECO:0000313" key="4">
    <source>
        <dbReference type="Proteomes" id="UP000723714"/>
    </source>
</evidence>
<feature type="repeat" description="TPR" evidence="1">
    <location>
        <begin position="90"/>
        <end position="123"/>
    </location>
</feature>
<name>A0ABS6D0X2_9FIRM</name>
<dbReference type="SMART" id="SM00028">
    <property type="entry name" value="TPR"/>
    <property type="match status" value="3"/>
</dbReference>
<proteinExistence type="predicted"/>
<dbReference type="Proteomes" id="UP000723714">
    <property type="component" value="Unassembled WGS sequence"/>
</dbReference>
<dbReference type="InterPro" id="IPR019734">
    <property type="entry name" value="TPR_rpt"/>
</dbReference>
<accession>A0ABS6D0X2</accession>
<dbReference type="RefSeq" id="WP_216240256.1">
    <property type="nucleotide sequence ID" value="NZ_JABACJ020000003.1"/>
</dbReference>
<keyword evidence="1" id="KW-0802">TPR repeat</keyword>
<dbReference type="PROSITE" id="PS50005">
    <property type="entry name" value="TPR"/>
    <property type="match status" value="2"/>
</dbReference>
<organism evidence="3 4">
    <name type="scientific">Faecalicatena faecalis</name>
    <dbReference type="NCBI Taxonomy" id="2726362"/>
    <lineage>
        <taxon>Bacteria</taxon>
        <taxon>Bacillati</taxon>
        <taxon>Bacillota</taxon>
        <taxon>Clostridia</taxon>
        <taxon>Lachnospirales</taxon>
        <taxon>Lachnospiraceae</taxon>
        <taxon>Faecalicatena</taxon>
    </lineage>
</organism>